<comment type="caution">
    <text evidence="3">The sequence shown here is derived from an EMBL/GenBank/DDBJ whole genome shotgun (WGS) entry which is preliminary data.</text>
</comment>
<gene>
    <name evidence="3" type="ORF">COT42_05380</name>
</gene>
<proteinExistence type="predicted"/>
<feature type="transmembrane region" description="Helical" evidence="1">
    <location>
        <begin position="20"/>
        <end position="37"/>
    </location>
</feature>
<dbReference type="EMBL" id="PEYM01000086">
    <property type="protein sequence ID" value="PIS29387.1"/>
    <property type="molecule type" value="Genomic_DNA"/>
</dbReference>
<keyword evidence="1" id="KW-0812">Transmembrane</keyword>
<dbReference type="AlphaFoldDB" id="A0A2H0XWS6"/>
<evidence type="ECO:0000259" key="2">
    <source>
        <dbReference type="Pfam" id="PF10646"/>
    </source>
</evidence>
<organism evidence="3 4">
    <name type="scientific">Candidatus Saganbacteria bacterium CG08_land_8_20_14_0_20_45_16</name>
    <dbReference type="NCBI Taxonomy" id="2014293"/>
    <lineage>
        <taxon>Bacteria</taxon>
        <taxon>Bacillati</taxon>
        <taxon>Saganbacteria</taxon>
    </lineage>
</organism>
<keyword evidence="1" id="KW-0472">Membrane</keyword>
<dbReference type="InterPro" id="IPR019606">
    <property type="entry name" value="GerMN"/>
</dbReference>
<accession>A0A2H0XWS6</accession>
<feature type="domain" description="GerMN" evidence="2">
    <location>
        <begin position="51"/>
        <end position="167"/>
    </location>
</feature>
<protein>
    <recommendedName>
        <fullName evidence="2">GerMN domain-containing protein</fullName>
    </recommendedName>
</protein>
<sequence>MIAARWAKLLKLIKKPTSWMWLGVILAILGLMFYLWANPGLKPQVETVMIKLYYYDSTRSENYDYDWGALTPIEVVVPASKSIIQDTIRLLLSRKLGPAEEERGLFSEVYNPDFKLLGAGFKAGVLTLTFNEVPGFTSGGTAHITIMLMQLEKTAKQFPEVKKVVFKPDDLFEP</sequence>
<dbReference type="Pfam" id="PF10646">
    <property type="entry name" value="Germane"/>
    <property type="match status" value="1"/>
</dbReference>
<evidence type="ECO:0000313" key="3">
    <source>
        <dbReference type="EMBL" id="PIS29387.1"/>
    </source>
</evidence>
<dbReference type="Proteomes" id="UP000231343">
    <property type="component" value="Unassembled WGS sequence"/>
</dbReference>
<keyword evidence="1" id="KW-1133">Transmembrane helix</keyword>
<evidence type="ECO:0000256" key="1">
    <source>
        <dbReference type="SAM" id="Phobius"/>
    </source>
</evidence>
<evidence type="ECO:0000313" key="4">
    <source>
        <dbReference type="Proteomes" id="UP000231343"/>
    </source>
</evidence>
<reference evidence="3 4" key="1">
    <citation type="submission" date="2017-09" db="EMBL/GenBank/DDBJ databases">
        <title>Depth-based differentiation of microbial function through sediment-hosted aquifers and enrichment of novel symbionts in the deep terrestrial subsurface.</title>
        <authorList>
            <person name="Probst A.J."/>
            <person name="Ladd B."/>
            <person name="Jarett J.K."/>
            <person name="Geller-Mcgrath D.E."/>
            <person name="Sieber C.M."/>
            <person name="Emerson J.B."/>
            <person name="Anantharaman K."/>
            <person name="Thomas B.C."/>
            <person name="Malmstrom R."/>
            <person name="Stieglmeier M."/>
            <person name="Klingl A."/>
            <person name="Woyke T."/>
            <person name="Ryan C.M."/>
            <person name="Banfield J.F."/>
        </authorList>
    </citation>
    <scope>NUCLEOTIDE SEQUENCE [LARGE SCALE GENOMIC DNA]</scope>
    <source>
        <strain evidence="3">CG08_land_8_20_14_0_20_45_16</strain>
    </source>
</reference>
<name>A0A2H0XWS6_UNCSA</name>